<organism evidence="5 6">
    <name type="scientific">Rubripirellula lacrimiformis</name>
    <dbReference type="NCBI Taxonomy" id="1930273"/>
    <lineage>
        <taxon>Bacteria</taxon>
        <taxon>Pseudomonadati</taxon>
        <taxon>Planctomycetota</taxon>
        <taxon>Planctomycetia</taxon>
        <taxon>Pirellulales</taxon>
        <taxon>Pirellulaceae</taxon>
        <taxon>Rubripirellula</taxon>
    </lineage>
</organism>
<dbReference type="EMBL" id="CP036525">
    <property type="protein sequence ID" value="QDT06254.1"/>
    <property type="molecule type" value="Genomic_DNA"/>
</dbReference>
<dbReference type="InterPro" id="IPR003593">
    <property type="entry name" value="AAA+_ATPase"/>
</dbReference>
<dbReference type="Proteomes" id="UP000318538">
    <property type="component" value="Chromosome"/>
</dbReference>
<dbReference type="GO" id="GO:0005886">
    <property type="term" value="C:plasma membrane"/>
    <property type="evidence" value="ECO:0007669"/>
    <property type="project" value="TreeGrafter"/>
</dbReference>
<dbReference type="RefSeq" id="WP_145172771.1">
    <property type="nucleotide sequence ID" value="NZ_CP036525.1"/>
</dbReference>
<evidence type="ECO:0000256" key="1">
    <source>
        <dbReference type="ARBA" id="ARBA00022448"/>
    </source>
</evidence>
<evidence type="ECO:0000313" key="6">
    <source>
        <dbReference type="Proteomes" id="UP000318538"/>
    </source>
</evidence>
<protein>
    <submittedName>
        <fullName evidence="5">Macrolide export ATP-binding/permease protein MacB</fullName>
        <ecNumber evidence="5">3.6.3.-</ecNumber>
    </submittedName>
</protein>
<dbReference type="AlphaFoldDB" id="A0A517NGJ6"/>
<dbReference type="KEGG" id="rlc:K227x_46630"/>
<feature type="domain" description="ABC transporter" evidence="4">
    <location>
        <begin position="39"/>
        <end position="257"/>
    </location>
</feature>
<dbReference type="InterPro" id="IPR017871">
    <property type="entry name" value="ABC_transporter-like_CS"/>
</dbReference>
<keyword evidence="5" id="KW-0378">Hydrolase</keyword>
<dbReference type="GO" id="GO:0016887">
    <property type="term" value="F:ATP hydrolysis activity"/>
    <property type="evidence" value="ECO:0007669"/>
    <property type="project" value="InterPro"/>
</dbReference>
<sequence length="257" mass="27525">MPIEHSSFTPVPTSGASVVPVIAGKATDSSHPPLDSCVINAQGVRKVYEIGGQRQIILNDVDFHADAGEIVFLVGPSGSGKTTLLSILGCLLRCDAGQIRLADHQIDELNTAAATRVRRQCIGFVFQRFQLINALTARDNIALPLTLLGTGIGEARQQAEELLRRVGLLTHGDALPRSMSPGQCQRVSMARALITRPKVILADEPTAALDERSGHDAMTLMRELVTEVGSTTVVVTHDPRIYGFADRVCEIVGGKIS</sequence>
<dbReference type="Gene3D" id="3.40.50.300">
    <property type="entry name" value="P-loop containing nucleotide triphosphate hydrolases"/>
    <property type="match status" value="1"/>
</dbReference>
<keyword evidence="1" id="KW-0813">Transport</keyword>
<gene>
    <name evidence="5" type="primary">macB_7</name>
    <name evidence="5" type="ORF">K227x_46630</name>
</gene>
<keyword evidence="6" id="KW-1185">Reference proteome</keyword>
<name>A0A517NGJ6_9BACT</name>
<dbReference type="OrthoDB" id="2151853at2"/>
<keyword evidence="2" id="KW-0547">Nucleotide-binding</keyword>
<dbReference type="SUPFAM" id="SSF52540">
    <property type="entry name" value="P-loop containing nucleoside triphosphate hydrolases"/>
    <property type="match status" value="1"/>
</dbReference>
<accession>A0A517NGJ6</accession>
<dbReference type="EC" id="3.6.3.-" evidence="5"/>
<dbReference type="PROSITE" id="PS50893">
    <property type="entry name" value="ABC_TRANSPORTER_2"/>
    <property type="match status" value="1"/>
</dbReference>
<dbReference type="InterPro" id="IPR003439">
    <property type="entry name" value="ABC_transporter-like_ATP-bd"/>
</dbReference>
<dbReference type="GO" id="GO:0005524">
    <property type="term" value="F:ATP binding"/>
    <property type="evidence" value="ECO:0007669"/>
    <property type="project" value="UniProtKB-KW"/>
</dbReference>
<dbReference type="InterPro" id="IPR015854">
    <property type="entry name" value="ABC_transpr_LolD-like"/>
</dbReference>
<reference evidence="5 6" key="1">
    <citation type="submission" date="2019-02" db="EMBL/GenBank/DDBJ databases">
        <title>Deep-cultivation of Planctomycetes and their phenomic and genomic characterization uncovers novel biology.</title>
        <authorList>
            <person name="Wiegand S."/>
            <person name="Jogler M."/>
            <person name="Boedeker C."/>
            <person name="Pinto D."/>
            <person name="Vollmers J."/>
            <person name="Rivas-Marin E."/>
            <person name="Kohn T."/>
            <person name="Peeters S.H."/>
            <person name="Heuer A."/>
            <person name="Rast P."/>
            <person name="Oberbeckmann S."/>
            <person name="Bunk B."/>
            <person name="Jeske O."/>
            <person name="Meyerdierks A."/>
            <person name="Storesund J.E."/>
            <person name="Kallscheuer N."/>
            <person name="Luecker S."/>
            <person name="Lage O.M."/>
            <person name="Pohl T."/>
            <person name="Merkel B.J."/>
            <person name="Hornburger P."/>
            <person name="Mueller R.-W."/>
            <person name="Bruemmer F."/>
            <person name="Labrenz M."/>
            <person name="Spormann A.M."/>
            <person name="Op den Camp H."/>
            <person name="Overmann J."/>
            <person name="Amann R."/>
            <person name="Jetten M.S.M."/>
            <person name="Mascher T."/>
            <person name="Medema M.H."/>
            <person name="Devos D.P."/>
            <person name="Kaster A.-K."/>
            <person name="Ovreas L."/>
            <person name="Rohde M."/>
            <person name="Galperin M.Y."/>
            <person name="Jogler C."/>
        </authorList>
    </citation>
    <scope>NUCLEOTIDE SEQUENCE [LARGE SCALE GENOMIC DNA]</scope>
    <source>
        <strain evidence="5 6">K22_7</strain>
    </source>
</reference>
<dbReference type="InterPro" id="IPR027417">
    <property type="entry name" value="P-loop_NTPase"/>
</dbReference>
<keyword evidence="3 5" id="KW-0067">ATP-binding</keyword>
<dbReference type="PROSITE" id="PS00211">
    <property type="entry name" value="ABC_TRANSPORTER_1"/>
    <property type="match status" value="1"/>
</dbReference>
<proteinExistence type="predicted"/>
<dbReference type="Pfam" id="PF00005">
    <property type="entry name" value="ABC_tran"/>
    <property type="match status" value="1"/>
</dbReference>
<evidence type="ECO:0000256" key="3">
    <source>
        <dbReference type="ARBA" id="ARBA00022840"/>
    </source>
</evidence>
<evidence type="ECO:0000313" key="5">
    <source>
        <dbReference type="EMBL" id="QDT06254.1"/>
    </source>
</evidence>
<dbReference type="PANTHER" id="PTHR24220">
    <property type="entry name" value="IMPORT ATP-BINDING PROTEIN"/>
    <property type="match status" value="1"/>
</dbReference>
<dbReference type="GO" id="GO:0022857">
    <property type="term" value="F:transmembrane transporter activity"/>
    <property type="evidence" value="ECO:0007669"/>
    <property type="project" value="TreeGrafter"/>
</dbReference>
<dbReference type="CDD" id="cd03255">
    <property type="entry name" value="ABC_MJ0796_LolCDE_FtsE"/>
    <property type="match status" value="1"/>
</dbReference>
<evidence type="ECO:0000256" key="2">
    <source>
        <dbReference type="ARBA" id="ARBA00022741"/>
    </source>
</evidence>
<dbReference type="SMART" id="SM00382">
    <property type="entry name" value="AAA"/>
    <property type="match status" value="1"/>
</dbReference>
<dbReference type="PANTHER" id="PTHR24220:SF376">
    <property type="entry name" value="ABC TRANSPORTER"/>
    <property type="match status" value="1"/>
</dbReference>
<evidence type="ECO:0000259" key="4">
    <source>
        <dbReference type="PROSITE" id="PS50893"/>
    </source>
</evidence>
<dbReference type="InterPro" id="IPR017911">
    <property type="entry name" value="MacB-like_ATP-bd"/>
</dbReference>